<dbReference type="OrthoDB" id="2960936at2759"/>
<feature type="compositionally biased region" description="Polar residues" evidence="13">
    <location>
        <begin position="821"/>
        <end position="835"/>
    </location>
</feature>
<feature type="compositionally biased region" description="Low complexity" evidence="13">
    <location>
        <begin position="245"/>
        <end position="277"/>
    </location>
</feature>
<dbReference type="GO" id="GO:0015031">
    <property type="term" value="P:protein transport"/>
    <property type="evidence" value="ECO:0007669"/>
    <property type="project" value="UniProtKB-KW"/>
</dbReference>
<feature type="compositionally biased region" description="Basic residues" evidence="13">
    <location>
        <begin position="941"/>
        <end position="952"/>
    </location>
</feature>
<dbReference type="Proteomes" id="UP000008370">
    <property type="component" value="Unassembled WGS sequence"/>
</dbReference>
<evidence type="ECO:0000313" key="16">
    <source>
        <dbReference type="Proteomes" id="UP000008370"/>
    </source>
</evidence>
<feature type="compositionally biased region" description="Acidic residues" evidence="13">
    <location>
        <begin position="798"/>
        <end position="813"/>
    </location>
</feature>
<keyword evidence="16" id="KW-1185">Reference proteome</keyword>
<keyword evidence="8" id="KW-0788">Thiol protease</keyword>
<gene>
    <name evidence="15" type="ORF">PHACADRAFT_179659</name>
</gene>
<comment type="subcellular location">
    <subcellularLocation>
        <location evidence="2">Cytoplasm</location>
    </subcellularLocation>
    <subcellularLocation>
        <location evidence="1">Preautophagosomal structure</location>
    </subcellularLocation>
</comment>
<keyword evidence="10" id="KW-0072">Autophagy</keyword>
<feature type="compositionally biased region" description="Low complexity" evidence="13">
    <location>
        <begin position="284"/>
        <end position="297"/>
    </location>
</feature>
<evidence type="ECO:0000256" key="6">
    <source>
        <dbReference type="ARBA" id="ARBA00022670"/>
    </source>
</evidence>
<dbReference type="GO" id="GO:0035973">
    <property type="term" value="P:aggrephagy"/>
    <property type="evidence" value="ECO:0007669"/>
    <property type="project" value="TreeGrafter"/>
</dbReference>
<keyword evidence="9" id="KW-0653">Protein transport</keyword>
<dbReference type="InParanoid" id="K5W8S9"/>
<dbReference type="GO" id="GO:0000045">
    <property type="term" value="P:autophagosome assembly"/>
    <property type="evidence" value="ECO:0007669"/>
    <property type="project" value="TreeGrafter"/>
</dbReference>
<evidence type="ECO:0000256" key="4">
    <source>
        <dbReference type="ARBA" id="ARBA00022448"/>
    </source>
</evidence>
<dbReference type="GO" id="GO:0034727">
    <property type="term" value="P:piecemeal microautophagy of the nucleus"/>
    <property type="evidence" value="ECO:0007669"/>
    <property type="project" value="TreeGrafter"/>
</dbReference>
<name>K5W8S9_PHACS</name>
<feature type="compositionally biased region" description="Low complexity" evidence="13">
    <location>
        <begin position="660"/>
        <end position="683"/>
    </location>
</feature>
<dbReference type="Pfam" id="PF03416">
    <property type="entry name" value="Peptidase_C54"/>
    <property type="match status" value="1"/>
</dbReference>
<feature type="compositionally biased region" description="Low complexity" evidence="13">
    <location>
        <begin position="1"/>
        <end position="28"/>
    </location>
</feature>
<evidence type="ECO:0000256" key="2">
    <source>
        <dbReference type="ARBA" id="ARBA00004496"/>
    </source>
</evidence>
<feature type="region of interest" description="Disordered" evidence="13">
    <location>
        <begin position="585"/>
        <end position="700"/>
    </location>
</feature>
<keyword evidence="6" id="KW-0645">Protease</keyword>
<keyword evidence="4" id="KW-0813">Transport</keyword>
<evidence type="ECO:0000259" key="14">
    <source>
        <dbReference type="Pfam" id="PF03416"/>
    </source>
</evidence>
<dbReference type="EMBL" id="JH930468">
    <property type="protein sequence ID" value="EKM60313.1"/>
    <property type="molecule type" value="Genomic_DNA"/>
</dbReference>
<dbReference type="InterPro" id="IPR046792">
    <property type="entry name" value="Peptidase_C54_cat"/>
</dbReference>
<evidence type="ECO:0000256" key="12">
    <source>
        <dbReference type="ARBA" id="ARBA00030240"/>
    </source>
</evidence>
<feature type="compositionally biased region" description="Low complexity" evidence="13">
    <location>
        <begin position="633"/>
        <end position="648"/>
    </location>
</feature>
<dbReference type="SUPFAM" id="SSF54001">
    <property type="entry name" value="Cysteine proteinases"/>
    <property type="match status" value="2"/>
</dbReference>
<evidence type="ECO:0000313" key="15">
    <source>
        <dbReference type="EMBL" id="EKM60313.1"/>
    </source>
</evidence>
<comment type="similarity">
    <text evidence="3">Belongs to the peptidase C54 family.</text>
</comment>
<evidence type="ECO:0000256" key="1">
    <source>
        <dbReference type="ARBA" id="ARBA00004329"/>
    </source>
</evidence>
<dbReference type="GeneID" id="18909910"/>
<dbReference type="KEGG" id="pco:PHACADRAFT_179659"/>
<evidence type="ECO:0000256" key="7">
    <source>
        <dbReference type="ARBA" id="ARBA00022801"/>
    </source>
</evidence>
<comment type="catalytic activity">
    <reaction evidence="11">
        <text>[protein]-C-terminal L-amino acid-glycyl-phosphatidylethanolamide + H2O = [protein]-C-terminal L-amino acid-glycine + a 1,2-diacyl-sn-glycero-3-phosphoethanolamine</text>
        <dbReference type="Rhea" id="RHEA:67548"/>
        <dbReference type="Rhea" id="RHEA-COMP:17323"/>
        <dbReference type="Rhea" id="RHEA-COMP:17324"/>
        <dbReference type="ChEBI" id="CHEBI:15377"/>
        <dbReference type="ChEBI" id="CHEBI:64612"/>
        <dbReference type="ChEBI" id="CHEBI:172940"/>
        <dbReference type="ChEBI" id="CHEBI:172941"/>
    </reaction>
    <physiologicalReaction direction="left-to-right" evidence="11">
        <dbReference type="Rhea" id="RHEA:67549"/>
    </physiologicalReaction>
</comment>
<feature type="compositionally biased region" description="Low complexity" evidence="13">
    <location>
        <begin position="137"/>
        <end position="151"/>
    </location>
</feature>
<evidence type="ECO:0000256" key="8">
    <source>
        <dbReference type="ARBA" id="ARBA00022807"/>
    </source>
</evidence>
<dbReference type="PANTHER" id="PTHR22624">
    <property type="entry name" value="CYSTEINE PROTEASE ATG4"/>
    <property type="match status" value="1"/>
</dbReference>
<evidence type="ECO:0000256" key="9">
    <source>
        <dbReference type="ARBA" id="ARBA00022927"/>
    </source>
</evidence>
<feature type="compositionally biased region" description="Polar residues" evidence="13">
    <location>
        <begin position="922"/>
        <end position="937"/>
    </location>
</feature>
<sequence length="1009" mass="109634">MSSSNKSSKHSSSPSSTPSTPHSSKLPKFLQKQRDRSKSVVEPSHSAGSSSSSISELPRPQSSTRSSLIRKSSRKSGPTSPRESVDKRQDIPPSDSPGVEQVAAEPQPSQDGGEETPVIVEPIAIPRTRTRSDRPVSENYPPVSYYPSSSNARLSDLPSRLSGWFSHTFSSSSNDLSLPQLLSQQHISAPNSSPKGKGSALLTAAKHGKGHLDKAMRYLLDSDAVPDKCTESIWLLGFEHPGYEPGASPPSSIGRRGSVGSRHSPSSHTPLSSSPTSAVLGMDPPLSQSQPASSSPSKDPGRHWPPVFYADFTSRIWLTYRSQFLPIRDMSLEELNAAPESAALSTGSQAKKWSWSLSGDKCWSSDAGWGCMLRTGQSLLANALIHVHLGRDWRKPPHPVPTSDYATYIQIITWFFDDPSLLCPFSVHRMALVGKQLGVKVGQWFGPSTAAGAIKYVSAHSSMVPNQPARRTLVHAFPEAGLGIYVAADGGTIYDSEVFAASHSGIGSPRRHTRRVWGDRPVLILIGHRLGIDGVNPIYYDTLKTLYTWPQSVGIAGGRPSSSYYFVGSQADNLFYLDPHHARPTIPLRPPPAAEQSSPLISPSASRHSSTSPEPQSPSDRGSPRSPAKHIRTPTSPVSVRSGSSFSRITPPSPLQHQISTSSSATTASYVTTTSQTHSSGSHARWGTSSAVPDDSEMDSRELGIEGEDLDPVQRHYCMAYSATELKTFHCDRVRKMPLSSLDPSMLIGFLCKDESEWQDLKSRINELSRKSKSPVFHLQDEPPNWNSDMEMGLESISEPDIDLPDEDDEFADADDRMRESSASPDTSLPSTSSKKSVEEDDTEDDPVDPITPGPGRSAFSDIRAPGHLEKQPSTSTTASSRADSLSFDDEDDEEWEAPEVTPHPDHSPSSSLRDPPELLDSQATITRETSESSASDSGRAHRKKAKKKHAKPKIEQYPFPATYHDASEEPVAPIERRIPQMRTQKARDGGRTQSGGVRGIPADDLDDS</sequence>
<dbReference type="HOGENOM" id="CLU_005225_0_0_1"/>
<keyword evidence="5" id="KW-0963">Cytoplasm</keyword>
<feature type="compositionally biased region" description="Acidic residues" evidence="13">
    <location>
        <begin position="839"/>
        <end position="848"/>
    </location>
</feature>
<feature type="region of interest" description="Disordered" evidence="13">
    <location>
        <begin position="798"/>
        <end position="1009"/>
    </location>
</feature>
<evidence type="ECO:0000256" key="10">
    <source>
        <dbReference type="ARBA" id="ARBA00023006"/>
    </source>
</evidence>
<dbReference type="GO" id="GO:0019786">
    <property type="term" value="F:protein-phosphatidylethanolamide deconjugating activity"/>
    <property type="evidence" value="ECO:0007669"/>
    <property type="project" value="InterPro"/>
</dbReference>
<accession>K5W8S9</accession>
<feature type="region of interest" description="Disordered" evidence="13">
    <location>
        <begin position="245"/>
        <end position="300"/>
    </location>
</feature>
<evidence type="ECO:0000256" key="3">
    <source>
        <dbReference type="ARBA" id="ARBA00010958"/>
    </source>
</evidence>
<organism evidence="15 16">
    <name type="scientific">Phanerochaete carnosa (strain HHB-10118-sp)</name>
    <name type="common">White-rot fungus</name>
    <name type="synonym">Peniophora carnosa</name>
    <dbReference type="NCBI Taxonomy" id="650164"/>
    <lineage>
        <taxon>Eukaryota</taxon>
        <taxon>Fungi</taxon>
        <taxon>Dikarya</taxon>
        <taxon>Basidiomycota</taxon>
        <taxon>Agaricomycotina</taxon>
        <taxon>Agaricomycetes</taxon>
        <taxon>Polyporales</taxon>
        <taxon>Phanerochaetaceae</taxon>
        <taxon>Phanerochaete</taxon>
    </lineage>
</organism>
<feature type="compositionally biased region" description="Low complexity" evidence="13">
    <location>
        <begin position="43"/>
        <end position="70"/>
    </location>
</feature>
<proteinExistence type="inferred from homology"/>
<dbReference type="GO" id="GO:0000407">
    <property type="term" value="C:phagophore assembly site"/>
    <property type="evidence" value="ECO:0007669"/>
    <property type="project" value="UniProtKB-SubCell"/>
</dbReference>
<keyword evidence="7" id="KW-0378">Hydrolase</keyword>
<dbReference type="GO" id="GO:0000423">
    <property type="term" value="P:mitophagy"/>
    <property type="evidence" value="ECO:0007669"/>
    <property type="project" value="TreeGrafter"/>
</dbReference>
<dbReference type="STRING" id="650164.K5W8S9"/>
<feature type="region of interest" description="Disordered" evidence="13">
    <location>
        <begin position="1"/>
        <end position="153"/>
    </location>
</feature>
<dbReference type="InterPro" id="IPR038765">
    <property type="entry name" value="Papain-like_cys_pep_sf"/>
</dbReference>
<feature type="compositionally biased region" description="Low complexity" evidence="13">
    <location>
        <begin position="602"/>
        <end position="614"/>
    </location>
</feature>
<evidence type="ECO:0000256" key="13">
    <source>
        <dbReference type="SAM" id="MobiDB-lite"/>
    </source>
</evidence>
<dbReference type="PANTHER" id="PTHR22624:SF49">
    <property type="entry name" value="CYSTEINE PROTEASE"/>
    <property type="match status" value="1"/>
</dbReference>
<protein>
    <recommendedName>
        <fullName evidence="12">Autophagy-related protein 4</fullName>
    </recommendedName>
</protein>
<dbReference type="RefSeq" id="XP_007389784.1">
    <property type="nucleotide sequence ID" value="XM_007389722.1"/>
</dbReference>
<dbReference type="GO" id="GO:0016485">
    <property type="term" value="P:protein processing"/>
    <property type="evidence" value="ECO:0007669"/>
    <property type="project" value="TreeGrafter"/>
</dbReference>
<dbReference type="AlphaFoldDB" id="K5W8S9"/>
<feature type="domain" description="Peptidase C54 catalytic" evidence="14">
    <location>
        <begin position="308"/>
        <end position="763"/>
    </location>
</feature>
<evidence type="ECO:0000256" key="11">
    <source>
        <dbReference type="ARBA" id="ARBA00029362"/>
    </source>
</evidence>
<evidence type="ECO:0000256" key="5">
    <source>
        <dbReference type="ARBA" id="ARBA00022490"/>
    </source>
</evidence>
<feature type="compositionally biased region" description="Low complexity" evidence="13">
    <location>
        <begin position="874"/>
        <end position="886"/>
    </location>
</feature>
<reference evidence="15 16" key="1">
    <citation type="journal article" date="2012" name="BMC Genomics">
        <title>Comparative genomics of the white-rot fungi, Phanerochaete carnosa and P. chrysosporium, to elucidate the genetic basis of the distinct wood types they colonize.</title>
        <authorList>
            <person name="Suzuki H."/>
            <person name="MacDonald J."/>
            <person name="Syed K."/>
            <person name="Salamov A."/>
            <person name="Hori C."/>
            <person name="Aerts A."/>
            <person name="Henrissat B."/>
            <person name="Wiebenga A."/>
            <person name="vanKuyk P.A."/>
            <person name="Barry K."/>
            <person name="Lindquist E."/>
            <person name="LaButti K."/>
            <person name="Lapidus A."/>
            <person name="Lucas S."/>
            <person name="Coutinho P."/>
            <person name="Gong Y."/>
            <person name="Samejima M."/>
            <person name="Mahadevan R."/>
            <person name="Abou-Zaid M."/>
            <person name="de Vries R.P."/>
            <person name="Igarashi K."/>
            <person name="Yadav J.S."/>
            <person name="Grigoriev I.V."/>
            <person name="Master E.R."/>
        </authorList>
    </citation>
    <scope>NUCLEOTIDE SEQUENCE [LARGE SCALE GENOMIC DNA]</scope>
    <source>
        <strain evidence="15 16">HHB-10118-sp</strain>
    </source>
</reference>
<dbReference type="InterPro" id="IPR005078">
    <property type="entry name" value="Peptidase_C54"/>
</dbReference>
<dbReference type="GO" id="GO:0004197">
    <property type="term" value="F:cysteine-type endopeptidase activity"/>
    <property type="evidence" value="ECO:0007669"/>
    <property type="project" value="TreeGrafter"/>
</dbReference>
<feature type="compositionally biased region" description="Acidic residues" evidence="13">
    <location>
        <begin position="887"/>
        <end position="898"/>
    </location>
</feature>